<feature type="compositionally biased region" description="Basic and acidic residues" evidence="1">
    <location>
        <begin position="273"/>
        <end position="284"/>
    </location>
</feature>
<dbReference type="Pfam" id="PF03419">
    <property type="entry name" value="Peptidase_U4"/>
    <property type="match status" value="1"/>
</dbReference>
<dbReference type="EMBL" id="DXCO01000023">
    <property type="protein sequence ID" value="HIY77974.1"/>
    <property type="molecule type" value="Genomic_DNA"/>
</dbReference>
<feature type="transmembrane region" description="Helical" evidence="2">
    <location>
        <begin position="36"/>
        <end position="59"/>
    </location>
</feature>
<sequence length="301" mass="32537">MIVYLDLLIADNFCADAALLYLAVKTVRGDVSMLRILLTALAATALGVGYTIFCLYYSVPAAVDIIVKYGVAAALPLPAAKFRKKSTYVLCSAAFVGYMFAFSGMLTAFFSRFTLTGKDEYSVNGVPSGIIVAGAVAFAFGAAKLIKKLSNRRKVLSLVYDCALWFKGKCVRAKGLMDTGNRLKTADGKDVAVISRALALRLLEDSMLTGGTRGEKIPVHTVNGNSFMTVFRIERMEIYCADRPNIIEDVAVGVSLHPLGEYDLIMPFSFTEDKNTQTGREQEHGSAQIAEKTSAKDESGG</sequence>
<dbReference type="GO" id="GO:0004190">
    <property type="term" value="F:aspartic-type endopeptidase activity"/>
    <property type="evidence" value="ECO:0007669"/>
    <property type="project" value="InterPro"/>
</dbReference>
<organism evidence="3 4">
    <name type="scientific">Candidatus Borkfalkia excrementavium</name>
    <dbReference type="NCBI Taxonomy" id="2838505"/>
    <lineage>
        <taxon>Bacteria</taxon>
        <taxon>Bacillati</taxon>
        <taxon>Bacillota</taxon>
        <taxon>Clostridia</taxon>
        <taxon>Christensenellales</taxon>
        <taxon>Christensenellaceae</taxon>
        <taxon>Candidatus Borkfalkia</taxon>
    </lineage>
</organism>
<proteinExistence type="predicted"/>
<evidence type="ECO:0000313" key="3">
    <source>
        <dbReference type="EMBL" id="HIY77974.1"/>
    </source>
</evidence>
<dbReference type="AlphaFoldDB" id="A0A9D1Z7E5"/>
<feature type="transmembrane region" description="Helical" evidence="2">
    <location>
        <begin position="125"/>
        <end position="146"/>
    </location>
</feature>
<comment type="caution">
    <text evidence="3">The sequence shown here is derived from an EMBL/GenBank/DDBJ whole genome shotgun (WGS) entry which is preliminary data.</text>
</comment>
<dbReference type="GO" id="GO:0030436">
    <property type="term" value="P:asexual sporulation"/>
    <property type="evidence" value="ECO:0007669"/>
    <property type="project" value="InterPro"/>
</dbReference>
<dbReference type="GO" id="GO:0006508">
    <property type="term" value="P:proteolysis"/>
    <property type="evidence" value="ECO:0007669"/>
    <property type="project" value="InterPro"/>
</dbReference>
<protein>
    <submittedName>
        <fullName evidence="3">Sigma-E processing peptidase SpoIIGA</fullName>
    </submittedName>
</protein>
<name>A0A9D1Z7E5_9FIRM</name>
<gene>
    <name evidence="3" type="ORF">H9728_02920</name>
</gene>
<keyword evidence="2" id="KW-0812">Transmembrane</keyword>
<dbReference type="Proteomes" id="UP000824135">
    <property type="component" value="Unassembled WGS sequence"/>
</dbReference>
<reference evidence="3" key="1">
    <citation type="journal article" date="2021" name="PeerJ">
        <title>Extensive microbial diversity within the chicken gut microbiome revealed by metagenomics and culture.</title>
        <authorList>
            <person name="Gilroy R."/>
            <person name="Ravi A."/>
            <person name="Getino M."/>
            <person name="Pursley I."/>
            <person name="Horton D.L."/>
            <person name="Alikhan N.F."/>
            <person name="Baker D."/>
            <person name="Gharbi K."/>
            <person name="Hall N."/>
            <person name="Watson M."/>
            <person name="Adriaenssens E.M."/>
            <person name="Foster-Nyarko E."/>
            <person name="Jarju S."/>
            <person name="Secka A."/>
            <person name="Antonio M."/>
            <person name="Oren A."/>
            <person name="Chaudhuri R.R."/>
            <person name="La Ragione R."/>
            <person name="Hildebrand F."/>
            <person name="Pallen M.J."/>
        </authorList>
    </citation>
    <scope>NUCLEOTIDE SEQUENCE</scope>
    <source>
        <strain evidence="3">CHK199-9574</strain>
    </source>
</reference>
<keyword evidence="2" id="KW-0472">Membrane</keyword>
<evidence type="ECO:0000313" key="4">
    <source>
        <dbReference type="Proteomes" id="UP000824135"/>
    </source>
</evidence>
<dbReference type="InterPro" id="IPR005081">
    <property type="entry name" value="SpoIIGA"/>
</dbReference>
<keyword evidence="2" id="KW-1133">Transmembrane helix</keyword>
<evidence type="ECO:0000256" key="2">
    <source>
        <dbReference type="SAM" id="Phobius"/>
    </source>
</evidence>
<reference evidence="3" key="2">
    <citation type="submission" date="2021-04" db="EMBL/GenBank/DDBJ databases">
        <authorList>
            <person name="Gilroy R."/>
        </authorList>
    </citation>
    <scope>NUCLEOTIDE SEQUENCE</scope>
    <source>
        <strain evidence="3">CHK199-9574</strain>
    </source>
</reference>
<feature type="region of interest" description="Disordered" evidence="1">
    <location>
        <begin position="273"/>
        <end position="301"/>
    </location>
</feature>
<feature type="transmembrane region" description="Helical" evidence="2">
    <location>
        <begin position="89"/>
        <end position="113"/>
    </location>
</feature>
<accession>A0A9D1Z7E5</accession>
<evidence type="ECO:0000256" key="1">
    <source>
        <dbReference type="SAM" id="MobiDB-lite"/>
    </source>
</evidence>